<keyword evidence="1" id="KW-1133">Transmembrane helix</keyword>
<feature type="transmembrane region" description="Helical" evidence="1">
    <location>
        <begin position="12"/>
        <end position="39"/>
    </location>
</feature>
<name>A0ABU4PML3_9SPHN</name>
<keyword evidence="1" id="KW-0812">Transmembrane</keyword>
<keyword evidence="1" id="KW-0472">Membrane</keyword>
<feature type="transmembrane region" description="Helical" evidence="1">
    <location>
        <begin position="89"/>
        <end position="110"/>
    </location>
</feature>
<dbReference type="RefSeq" id="WP_211207143.1">
    <property type="nucleotide sequence ID" value="NZ_JAWXXV010000001.1"/>
</dbReference>
<feature type="transmembrane region" description="Helical" evidence="1">
    <location>
        <begin position="176"/>
        <end position="197"/>
    </location>
</feature>
<protein>
    <submittedName>
        <fullName evidence="2">DUF1772 domain-containing protein</fullName>
    </submittedName>
</protein>
<evidence type="ECO:0000313" key="2">
    <source>
        <dbReference type="EMBL" id="MDX5985351.1"/>
    </source>
</evidence>
<evidence type="ECO:0000256" key="1">
    <source>
        <dbReference type="SAM" id="Phobius"/>
    </source>
</evidence>
<evidence type="ECO:0000313" key="3">
    <source>
        <dbReference type="Proteomes" id="UP001279660"/>
    </source>
</evidence>
<accession>A0ABU4PML3</accession>
<dbReference type="EMBL" id="JAWXXV010000001">
    <property type="protein sequence ID" value="MDX5985351.1"/>
    <property type="molecule type" value="Genomic_DNA"/>
</dbReference>
<dbReference type="Proteomes" id="UP001279660">
    <property type="component" value="Unassembled WGS sequence"/>
</dbReference>
<comment type="caution">
    <text evidence="2">The sequence shown here is derived from an EMBL/GenBank/DDBJ whole genome shotgun (WGS) entry which is preliminary data.</text>
</comment>
<organism evidence="2 3">
    <name type="scientific">Sphingomonas echinoides</name>
    <dbReference type="NCBI Taxonomy" id="59803"/>
    <lineage>
        <taxon>Bacteria</taxon>
        <taxon>Pseudomonadati</taxon>
        <taxon>Pseudomonadota</taxon>
        <taxon>Alphaproteobacteria</taxon>
        <taxon>Sphingomonadales</taxon>
        <taxon>Sphingomonadaceae</taxon>
        <taxon>Sphingomonas</taxon>
    </lineage>
</organism>
<sequence>MTRRENITKAFLWLAVLVGGPLLGAKLFDLIVLAGAWSAHPPHSLAMMPYGKAWPVDTGVFFIPFSAAMLIAAFGALAAGWTTPWRYRWLLCVPSLGILALLALTVIAFWPMNAALWYHGIASPRDTISDAESVAMARQWVELDWVRVAGAAAEFVAALRALTLPWPTEVAPRDSLVVRLLLLAFLAGVAAFVIWFVSNI</sequence>
<feature type="transmembrane region" description="Helical" evidence="1">
    <location>
        <begin position="59"/>
        <end position="82"/>
    </location>
</feature>
<keyword evidence="3" id="KW-1185">Reference proteome</keyword>
<gene>
    <name evidence="2" type="ORF">SIL82_13925</name>
</gene>
<reference evidence="2 3" key="1">
    <citation type="submission" date="2023-11" db="EMBL/GenBank/DDBJ databases">
        <title>MicrobeMod: A computational toolkit for identifying prokaryotic methylation and restriction-modification with nanopore sequencing.</title>
        <authorList>
            <person name="Crits-Christoph A."/>
            <person name="Kang S.C."/>
            <person name="Lee H."/>
            <person name="Ostrov N."/>
        </authorList>
    </citation>
    <scope>NUCLEOTIDE SEQUENCE [LARGE SCALE GENOMIC DNA]</scope>
    <source>
        <strain evidence="2 3">ATCC 14820</strain>
    </source>
</reference>
<proteinExistence type="predicted"/>